<dbReference type="NCBIfam" id="NF033832">
    <property type="entry name" value="sce7726_fam"/>
    <property type="match status" value="1"/>
</dbReference>
<dbReference type="RefSeq" id="WP_101260722.1">
    <property type="nucleotide sequence ID" value="NZ_MVDD01000004.1"/>
</dbReference>
<evidence type="ECO:0008006" key="3">
    <source>
        <dbReference type="Google" id="ProtNLM"/>
    </source>
</evidence>
<sequence length="246" mass="28989">MDYSALARSYNTLSYTNQLRDLLAAFFQTDKYKDCNKFELAKTVNDAVFKNYDGEQILKYRLAKEFVTKKYVAAFEVKAKTSRTDFLVINGDTKSFEVKSKIDTLNRLKKQVEDYGDVFEYNTVVIDKTHLEKVIELIPDYYGVWYYEKLKKVVYREAKYSPKINAAEQLTLMNKKELQKYFGSTNNEQILKNCNAAQINNTLKQALKDRYDKRWSFVQTNWNSILPIDLQFFFNTNVKPEIIYGN</sequence>
<gene>
    <name evidence="1" type="ORF">BZG02_07055</name>
</gene>
<organism evidence="1 2">
    <name type="scientific">Labilibaculum filiforme</name>
    <dbReference type="NCBI Taxonomy" id="1940526"/>
    <lineage>
        <taxon>Bacteria</taxon>
        <taxon>Pseudomonadati</taxon>
        <taxon>Bacteroidota</taxon>
        <taxon>Bacteroidia</taxon>
        <taxon>Marinilabiliales</taxon>
        <taxon>Marinifilaceae</taxon>
        <taxon>Labilibaculum</taxon>
    </lineage>
</organism>
<comment type="caution">
    <text evidence="1">The sequence shown here is derived from an EMBL/GenBank/DDBJ whole genome shotgun (WGS) entry which is preliminary data.</text>
</comment>
<proteinExistence type="predicted"/>
<dbReference type="OrthoDB" id="128875at2"/>
<protein>
    <recommendedName>
        <fullName evidence="3">Sce7726 family protein</fullName>
    </recommendedName>
</protein>
<dbReference type="InterPro" id="IPR047729">
    <property type="entry name" value="Sce7726-like"/>
</dbReference>
<name>A0A2N3I0D1_9BACT</name>
<accession>A0A2N3I0D1</accession>
<reference evidence="1 2" key="1">
    <citation type="journal article" date="2017" name="Front. Microbiol.">
        <title>Labilibaculum manganireducens gen. nov., sp. nov. and Labilibaculum filiforme sp. nov., Novel Bacteroidetes Isolated from Subsurface Sediments of the Baltic Sea.</title>
        <authorList>
            <person name="Vandieken V."/>
            <person name="Marshall I.P."/>
            <person name="Niemann H."/>
            <person name="Engelen B."/>
            <person name="Cypionka H."/>
        </authorList>
    </citation>
    <scope>NUCLEOTIDE SEQUENCE [LARGE SCALE GENOMIC DNA]</scope>
    <source>
        <strain evidence="1 2">59.16B</strain>
    </source>
</reference>
<dbReference type="Proteomes" id="UP000233535">
    <property type="component" value="Unassembled WGS sequence"/>
</dbReference>
<dbReference type="EMBL" id="MVDD01000004">
    <property type="protein sequence ID" value="PKQ63780.1"/>
    <property type="molecule type" value="Genomic_DNA"/>
</dbReference>
<evidence type="ECO:0000313" key="2">
    <source>
        <dbReference type="Proteomes" id="UP000233535"/>
    </source>
</evidence>
<evidence type="ECO:0000313" key="1">
    <source>
        <dbReference type="EMBL" id="PKQ63780.1"/>
    </source>
</evidence>
<dbReference type="AlphaFoldDB" id="A0A2N3I0D1"/>
<keyword evidence="2" id="KW-1185">Reference proteome</keyword>